<dbReference type="EMBL" id="JAGTJQ010000010">
    <property type="protein sequence ID" value="KAH7021155.1"/>
    <property type="molecule type" value="Genomic_DNA"/>
</dbReference>
<comment type="caution">
    <text evidence="2">The sequence shown here is derived from an EMBL/GenBank/DDBJ whole genome shotgun (WGS) entry which is preliminary data.</text>
</comment>
<feature type="chain" id="PRO_5040362724" description="Secreted protein" evidence="1">
    <location>
        <begin position="18"/>
        <end position="100"/>
    </location>
</feature>
<evidence type="ECO:0000313" key="2">
    <source>
        <dbReference type="EMBL" id="KAH7021155.1"/>
    </source>
</evidence>
<gene>
    <name evidence="2" type="ORF">B0I36DRAFT_353854</name>
</gene>
<dbReference type="GeneID" id="70186792"/>
<dbReference type="Proteomes" id="UP000756346">
    <property type="component" value="Unassembled WGS sequence"/>
</dbReference>
<name>A0A9P8XVX1_9PEZI</name>
<sequence>MAVAALWFLAFPEVCLPAIQPHVRVFITITLANNRHVLSSSTPQLIVARMIRLTTLYHGPLSNHSSRVRLPATHLVPPPVITKPLLFSASSPSRRCGAEM</sequence>
<evidence type="ECO:0000256" key="1">
    <source>
        <dbReference type="SAM" id="SignalP"/>
    </source>
</evidence>
<keyword evidence="1" id="KW-0732">Signal</keyword>
<dbReference type="AlphaFoldDB" id="A0A9P8XVX1"/>
<protein>
    <recommendedName>
        <fullName evidence="4">Secreted protein</fullName>
    </recommendedName>
</protein>
<dbReference type="RefSeq" id="XP_046007356.1">
    <property type="nucleotide sequence ID" value="XM_046157246.1"/>
</dbReference>
<organism evidence="2 3">
    <name type="scientific">Microdochium trichocladiopsis</name>
    <dbReference type="NCBI Taxonomy" id="1682393"/>
    <lineage>
        <taxon>Eukaryota</taxon>
        <taxon>Fungi</taxon>
        <taxon>Dikarya</taxon>
        <taxon>Ascomycota</taxon>
        <taxon>Pezizomycotina</taxon>
        <taxon>Sordariomycetes</taxon>
        <taxon>Xylariomycetidae</taxon>
        <taxon>Xylariales</taxon>
        <taxon>Microdochiaceae</taxon>
        <taxon>Microdochium</taxon>
    </lineage>
</organism>
<keyword evidence="3" id="KW-1185">Reference proteome</keyword>
<feature type="signal peptide" evidence="1">
    <location>
        <begin position="1"/>
        <end position="17"/>
    </location>
</feature>
<evidence type="ECO:0008006" key="4">
    <source>
        <dbReference type="Google" id="ProtNLM"/>
    </source>
</evidence>
<proteinExistence type="predicted"/>
<evidence type="ECO:0000313" key="3">
    <source>
        <dbReference type="Proteomes" id="UP000756346"/>
    </source>
</evidence>
<accession>A0A9P8XVX1</accession>
<reference evidence="2" key="1">
    <citation type="journal article" date="2021" name="Nat. Commun.">
        <title>Genetic determinants of endophytism in the Arabidopsis root mycobiome.</title>
        <authorList>
            <person name="Mesny F."/>
            <person name="Miyauchi S."/>
            <person name="Thiergart T."/>
            <person name="Pickel B."/>
            <person name="Atanasova L."/>
            <person name="Karlsson M."/>
            <person name="Huettel B."/>
            <person name="Barry K.W."/>
            <person name="Haridas S."/>
            <person name="Chen C."/>
            <person name="Bauer D."/>
            <person name="Andreopoulos W."/>
            <person name="Pangilinan J."/>
            <person name="LaButti K."/>
            <person name="Riley R."/>
            <person name="Lipzen A."/>
            <person name="Clum A."/>
            <person name="Drula E."/>
            <person name="Henrissat B."/>
            <person name="Kohler A."/>
            <person name="Grigoriev I.V."/>
            <person name="Martin F.M."/>
            <person name="Hacquard S."/>
        </authorList>
    </citation>
    <scope>NUCLEOTIDE SEQUENCE</scope>
    <source>
        <strain evidence="2">MPI-CAGE-CH-0230</strain>
    </source>
</reference>